<dbReference type="InterPro" id="IPR014352">
    <property type="entry name" value="FERM/acyl-CoA-bd_prot_sf"/>
</dbReference>
<evidence type="ECO:0000259" key="1">
    <source>
        <dbReference type="PROSITE" id="PS50057"/>
    </source>
</evidence>
<organism evidence="2 3">
    <name type="scientific">Dreissena polymorpha</name>
    <name type="common">Zebra mussel</name>
    <name type="synonym">Mytilus polymorpha</name>
    <dbReference type="NCBI Taxonomy" id="45954"/>
    <lineage>
        <taxon>Eukaryota</taxon>
        <taxon>Metazoa</taxon>
        <taxon>Spiralia</taxon>
        <taxon>Lophotrochozoa</taxon>
        <taxon>Mollusca</taxon>
        <taxon>Bivalvia</taxon>
        <taxon>Autobranchia</taxon>
        <taxon>Heteroconchia</taxon>
        <taxon>Euheterodonta</taxon>
        <taxon>Imparidentia</taxon>
        <taxon>Neoheterodontei</taxon>
        <taxon>Myida</taxon>
        <taxon>Dreissenoidea</taxon>
        <taxon>Dreissenidae</taxon>
        <taxon>Dreissena</taxon>
    </lineage>
</organism>
<reference evidence="2" key="2">
    <citation type="submission" date="2020-11" db="EMBL/GenBank/DDBJ databases">
        <authorList>
            <person name="McCartney M.A."/>
            <person name="Auch B."/>
            <person name="Kono T."/>
            <person name="Mallez S."/>
            <person name="Becker A."/>
            <person name="Gohl D.M."/>
            <person name="Silverstein K.A.T."/>
            <person name="Koren S."/>
            <person name="Bechman K.B."/>
            <person name="Herman A."/>
            <person name="Abrahante J.E."/>
            <person name="Garbe J."/>
        </authorList>
    </citation>
    <scope>NUCLEOTIDE SEQUENCE</scope>
    <source>
        <strain evidence="2">Duluth1</strain>
        <tissue evidence="2">Whole animal</tissue>
    </source>
</reference>
<comment type="caution">
    <text evidence="2">The sequence shown here is derived from an EMBL/GenBank/DDBJ whole genome shotgun (WGS) entry which is preliminary data.</text>
</comment>
<accession>A0A9D4E8Y7</accession>
<evidence type="ECO:0000313" key="2">
    <source>
        <dbReference type="EMBL" id="KAH3774015.1"/>
    </source>
</evidence>
<dbReference type="InterPro" id="IPR035963">
    <property type="entry name" value="FERM_2"/>
</dbReference>
<gene>
    <name evidence="2" type="ORF">DPMN_175386</name>
</gene>
<dbReference type="SUPFAM" id="SSF47031">
    <property type="entry name" value="Second domain of FERM"/>
    <property type="match status" value="1"/>
</dbReference>
<keyword evidence="3" id="KW-1185">Reference proteome</keyword>
<dbReference type="Pfam" id="PF00373">
    <property type="entry name" value="FERM_M"/>
    <property type="match status" value="1"/>
</dbReference>
<dbReference type="Proteomes" id="UP000828390">
    <property type="component" value="Unassembled WGS sequence"/>
</dbReference>
<dbReference type="InterPro" id="IPR019748">
    <property type="entry name" value="FERM_central"/>
</dbReference>
<sequence length="239" mass="27247">MIRRQLRNYTALILRVKFYIQPQQLDVNTRKYLYRQLLQDLRSGTLKPSSKEQAIQLVTLIAQVHYGPSSGRNTNADSIFETYGQMLTPDEDVLQSIMGFCKKMSELSKGQAQMKFLQLASTLPLYGFERHVTGNTSGIIALLIGSSGLKIEYDMHERNLSIPFLEMMSISQNGDIIEIKTCQVGQSPRCLTVRMSDNDQTNAAYRSLGEIRTFYHDDVRDMTEQSFIGEILAKLWSTE</sequence>
<dbReference type="Gene3D" id="1.20.80.10">
    <property type="match status" value="1"/>
</dbReference>
<dbReference type="PANTHER" id="PTHR23280:SF21">
    <property type="entry name" value="PROTEIN 4.1 HOMOLOG"/>
    <property type="match status" value="1"/>
</dbReference>
<name>A0A9D4E8Y7_DREPO</name>
<reference evidence="2" key="1">
    <citation type="journal article" date="2019" name="bioRxiv">
        <title>The Genome of the Zebra Mussel, Dreissena polymorpha: A Resource for Invasive Species Research.</title>
        <authorList>
            <person name="McCartney M.A."/>
            <person name="Auch B."/>
            <person name="Kono T."/>
            <person name="Mallez S."/>
            <person name="Zhang Y."/>
            <person name="Obille A."/>
            <person name="Becker A."/>
            <person name="Abrahante J.E."/>
            <person name="Garbe J."/>
            <person name="Badalamenti J.P."/>
            <person name="Herman A."/>
            <person name="Mangelson H."/>
            <person name="Liachko I."/>
            <person name="Sullivan S."/>
            <person name="Sone E.D."/>
            <person name="Koren S."/>
            <person name="Silverstein K.A.T."/>
            <person name="Beckman K.B."/>
            <person name="Gohl D.M."/>
        </authorList>
    </citation>
    <scope>NUCLEOTIDE SEQUENCE</scope>
    <source>
        <strain evidence="2">Duluth1</strain>
        <tissue evidence="2">Whole animal</tissue>
    </source>
</reference>
<proteinExistence type="predicted"/>
<evidence type="ECO:0000313" key="3">
    <source>
        <dbReference type="Proteomes" id="UP000828390"/>
    </source>
</evidence>
<dbReference type="PROSITE" id="PS50057">
    <property type="entry name" value="FERM_3"/>
    <property type="match status" value="1"/>
</dbReference>
<feature type="domain" description="FERM" evidence="1">
    <location>
        <begin position="1"/>
        <end position="223"/>
    </location>
</feature>
<protein>
    <recommendedName>
        <fullName evidence="1">FERM domain-containing protein</fullName>
    </recommendedName>
</protein>
<dbReference type="InterPro" id="IPR000299">
    <property type="entry name" value="FERM_domain"/>
</dbReference>
<dbReference type="EMBL" id="JAIWYP010000009">
    <property type="protein sequence ID" value="KAH3774015.1"/>
    <property type="molecule type" value="Genomic_DNA"/>
</dbReference>
<dbReference type="AlphaFoldDB" id="A0A9D4E8Y7"/>
<dbReference type="PANTHER" id="PTHR23280">
    <property type="entry name" value="4.1 G PROTEIN"/>
    <property type="match status" value="1"/>
</dbReference>